<proteinExistence type="predicted"/>
<dbReference type="AlphaFoldDB" id="A0A3M3B8X2"/>
<evidence type="ECO:0000313" key="2">
    <source>
        <dbReference type="Proteomes" id="UP000282378"/>
    </source>
</evidence>
<name>A0A3M3B8X2_PSEYM</name>
<reference evidence="1 2" key="1">
    <citation type="submission" date="2018-08" db="EMBL/GenBank/DDBJ databases">
        <title>Recombination of ecologically and evolutionarily significant loci maintains genetic cohesion in the Pseudomonas syringae species complex.</title>
        <authorList>
            <person name="Dillon M."/>
            <person name="Thakur S."/>
            <person name="Almeida R.N.D."/>
            <person name="Weir B.S."/>
            <person name="Guttman D.S."/>
        </authorList>
    </citation>
    <scope>NUCLEOTIDE SEQUENCE [LARGE SCALE GENOMIC DNA]</scope>
    <source>
        <strain evidence="1 2">88_10</strain>
    </source>
</reference>
<organism evidence="1 2">
    <name type="scientific">Pseudomonas syringae pv. maculicola</name>
    <dbReference type="NCBI Taxonomy" id="59511"/>
    <lineage>
        <taxon>Bacteria</taxon>
        <taxon>Pseudomonadati</taxon>
        <taxon>Pseudomonadota</taxon>
        <taxon>Gammaproteobacteria</taxon>
        <taxon>Pseudomonadales</taxon>
        <taxon>Pseudomonadaceae</taxon>
        <taxon>Pseudomonas</taxon>
    </lineage>
</organism>
<sequence length="154" mass="17526">MIYTLDPASREVHAMKQCEVEGPCFLATITSIHTGKRNRAVIIRCAFELQYFLHAATDVEVEGVQMLCPPTVTGRDLWSLEELLQIVFFRGVETEESAVVYRTSIGTYKLGNLDLRRKKTHRVWNSEQGLRSHTPQTSNPVWDMSKPVLYASVL</sequence>
<accession>A0A3M3B8X2</accession>
<protein>
    <submittedName>
        <fullName evidence="1">Uncharacterized protein</fullName>
    </submittedName>
</protein>
<evidence type="ECO:0000313" key="1">
    <source>
        <dbReference type="EMBL" id="RMM09167.1"/>
    </source>
</evidence>
<dbReference type="Proteomes" id="UP000282378">
    <property type="component" value="Unassembled WGS sequence"/>
</dbReference>
<gene>
    <name evidence="1" type="ORF">APX70_00039</name>
</gene>
<dbReference type="EMBL" id="RBNL01000101">
    <property type="protein sequence ID" value="RMM09167.1"/>
    <property type="molecule type" value="Genomic_DNA"/>
</dbReference>
<comment type="caution">
    <text evidence="1">The sequence shown here is derived from an EMBL/GenBank/DDBJ whole genome shotgun (WGS) entry which is preliminary data.</text>
</comment>